<evidence type="ECO:0000313" key="1">
    <source>
        <dbReference type="EMBL" id="QBD76735.1"/>
    </source>
</evidence>
<dbReference type="EMBL" id="CP035758">
    <property type="protein sequence ID" value="QBD76735.1"/>
    <property type="molecule type" value="Genomic_DNA"/>
</dbReference>
<evidence type="ECO:0000313" key="2">
    <source>
        <dbReference type="Proteomes" id="UP000290365"/>
    </source>
</evidence>
<accession>A0A4P6JNC9</accession>
<dbReference type="KEGG" id="kbs:EPA93_12255"/>
<organism evidence="1 2">
    <name type="scientific">Ktedonosporobacter rubrisoli</name>
    <dbReference type="NCBI Taxonomy" id="2509675"/>
    <lineage>
        <taxon>Bacteria</taxon>
        <taxon>Bacillati</taxon>
        <taxon>Chloroflexota</taxon>
        <taxon>Ktedonobacteria</taxon>
        <taxon>Ktedonobacterales</taxon>
        <taxon>Ktedonosporobacteraceae</taxon>
        <taxon>Ktedonosporobacter</taxon>
    </lineage>
</organism>
<dbReference type="OrthoDB" id="9087640at2"/>
<gene>
    <name evidence="1" type="ORF">EPA93_12255</name>
</gene>
<proteinExistence type="predicted"/>
<protein>
    <submittedName>
        <fullName evidence="1">Uncharacterized protein</fullName>
    </submittedName>
</protein>
<keyword evidence="2" id="KW-1185">Reference proteome</keyword>
<dbReference type="RefSeq" id="WP_129887800.1">
    <property type="nucleotide sequence ID" value="NZ_CP035758.1"/>
</dbReference>
<name>A0A4P6JNC9_KTERU</name>
<dbReference type="Proteomes" id="UP000290365">
    <property type="component" value="Chromosome"/>
</dbReference>
<reference evidence="1 2" key="1">
    <citation type="submission" date="2019-01" db="EMBL/GenBank/DDBJ databases">
        <title>Ktedonosporobacter rubrisoli SCAWS-G2.</title>
        <authorList>
            <person name="Huang Y."/>
            <person name="Yan B."/>
        </authorList>
    </citation>
    <scope>NUCLEOTIDE SEQUENCE [LARGE SCALE GENOMIC DNA]</scope>
    <source>
        <strain evidence="1 2">SCAWS-G2</strain>
    </source>
</reference>
<dbReference type="AlphaFoldDB" id="A0A4P6JNC9"/>
<sequence>MSLDLSPAYFDLQLHFAASVAQVSHFSFEEAIFHFTNIYLQCLNRSFEPTHANWQAYLAGLQQAPNPAQYTFAFYEKHRQATSSSPYGCFQYIYLPAEQAIRFHFTPADGSGYGPLSRERRTARLLELKSMFTHIKQQRPEAQRVRGCSWLYNLEAYKRLFPPQYTDSMVSVDEEFQFLSLWGQFLQRDGQVRSALAQKFLAACCRELTLEGLLNCFPYRVLAPTCAISAFYEFYAGLSL</sequence>